<proteinExistence type="predicted"/>
<protein>
    <submittedName>
        <fullName evidence="2">Uncharacterized protein</fullName>
    </submittedName>
</protein>
<dbReference type="EMBL" id="JBBMFE010000019">
    <property type="protein sequence ID" value="MEQ2473827.1"/>
    <property type="molecule type" value="Genomic_DNA"/>
</dbReference>
<name>A0ABV1FL65_9FIRM</name>
<sequence>MDDMYNNDTVNKNVNQTTENAYRQSASDPYQKSVQEQLQYQYREPETDLEEPISMGEWLVTMLLMLIPCVNIVLMFVWAFSSKEKKSKSNYFKAALIFAAIVLVLYIILIAIFGVAITSMINSNYAY</sequence>
<keyword evidence="3" id="KW-1185">Reference proteome</keyword>
<organism evidence="2 3">
    <name type="scientific">Laedolimicola intestinihominis</name>
    <dbReference type="NCBI Taxonomy" id="3133166"/>
    <lineage>
        <taxon>Bacteria</taxon>
        <taxon>Bacillati</taxon>
        <taxon>Bacillota</taxon>
        <taxon>Clostridia</taxon>
        <taxon>Lachnospirales</taxon>
        <taxon>Lachnospiraceae</taxon>
        <taxon>Laedolimicola</taxon>
    </lineage>
</organism>
<feature type="transmembrane region" description="Helical" evidence="1">
    <location>
        <begin position="92"/>
        <end position="121"/>
    </location>
</feature>
<dbReference type="RefSeq" id="WP_349165363.1">
    <property type="nucleotide sequence ID" value="NZ_JBBMFE010000019.1"/>
</dbReference>
<evidence type="ECO:0000256" key="1">
    <source>
        <dbReference type="SAM" id="Phobius"/>
    </source>
</evidence>
<accession>A0ABV1FL65</accession>
<evidence type="ECO:0000313" key="2">
    <source>
        <dbReference type="EMBL" id="MEQ2473827.1"/>
    </source>
</evidence>
<feature type="transmembrane region" description="Helical" evidence="1">
    <location>
        <begin position="58"/>
        <end position="80"/>
    </location>
</feature>
<comment type="caution">
    <text evidence="2">The sequence shown here is derived from an EMBL/GenBank/DDBJ whole genome shotgun (WGS) entry which is preliminary data.</text>
</comment>
<keyword evidence="1" id="KW-0812">Transmembrane</keyword>
<gene>
    <name evidence="2" type="ORF">WMO29_15245</name>
</gene>
<keyword evidence="1" id="KW-0472">Membrane</keyword>
<reference evidence="2 3" key="1">
    <citation type="submission" date="2024-03" db="EMBL/GenBank/DDBJ databases">
        <title>Human intestinal bacterial collection.</title>
        <authorList>
            <person name="Pauvert C."/>
            <person name="Hitch T.C.A."/>
            <person name="Clavel T."/>
        </authorList>
    </citation>
    <scope>NUCLEOTIDE SEQUENCE [LARGE SCALE GENOMIC DNA]</scope>
    <source>
        <strain evidence="2 3">CLA-AA-H132</strain>
    </source>
</reference>
<dbReference type="Proteomes" id="UP001438008">
    <property type="component" value="Unassembled WGS sequence"/>
</dbReference>
<evidence type="ECO:0000313" key="3">
    <source>
        <dbReference type="Proteomes" id="UP001438008"/>
    </source>
</evidence>
<keyword evidence="1" id="KW-1133">Transmembrane helix</keyword>